<dbReference type="Proteomes" id="UP000184334">
    <property type="component" value="Unassembled WGS sequence"/>
</dbReference>
<dbReference type="Gene3D" id="3.30.9.10">
    <property type="entry name" value="D-Amino Acid Oxidase, subunit A, domain 2"/>
    <property type="match status" value="1"/>
</dbReference>
<accession>A0A1M4VPQ4</accession>
<dbReference type="RefSeq" id="WP_234970287.1">
    <property type="nucleotide sequence ID" value="NZ_FQUI01000012.1"/>
</dbReference>
<dbReference type="AlphaFoldDB" id="A0A1M4VPQ4"/>
<proteinExistence type="predicted"/>
<dbReference type="PANTHER" id="PTHR42720:SF1">
    <property type="entry name" value="GLYCEROL 3-PHOSPHATE OXIDASE"/>
    <property type="match status" value="1"/>
</dbReference>
<dbReference type="Pfam" id="PF04324">
    <property type="entry name" value="Fer2_BFD"/>
    <property type="match status" value="1"/>
</dbReference>
<evidence type="ECO:0000313" key="4">
    <source>
        <dbReference type="Proteomes" id="UP000184334"/>
    </source>
</evidence>
<gene>
    <name evidence="3" type="ORF">SAMN02745164_00983</name>
</gene>
<dbReference type="SUPFAM" id="SSF51905">
    <property type="entry name" value="FAD/NAD(P)-binding domain"/>
    <property type="match status" value="1"/>
</dbReference>
<evidence type="ECO:0000259" key="2">
    <source>
        <dbReference type="Pfam" id="PF04324"/>
    </source>
</evidence>
<organism evidence="3 4">
    <name type="scientific">Marinitoga hydrogenitolerans (strain DSM 16785 / JCM 12826 / AT1271)</name>
    <dbReference type="NCBI Taxonomy" id="1122195"/>
    <lineage>
        <taxon>Bacteria</taxon>
        <taxon>Thermotogati</taxon>
        <taxon>Thermotogota</taxon>
        <taxon>Thermotogae</taxon>
        <taxon>Petrotogales</taxon>
        <taxon>Petrotogaceae</taxon>
        <taxon>Marinitoga</taxon>
    </lineage>
</organism>
<dbReference type="InterPro" id="IPR052745">
    <property type="entry name" value="G3P_Oxidase/Oxidoreductase"/>
</dbReference>
<dbReference type="InterPro" id="IPR036188">
    <property type="entry name" value="FAD/NAD-bd_sf"/>
</dbReference>
<feature type="domain" description="BFD-like [2Fe-2S]-binding" evidence="2">
    <location>
        <begin position="400"/>
        <end position="452"/>
    </location>
</feature>
<sequence length="477" mass="53678">MIFLIAIIGGGIVGTLIARELNKYVEDVWLFEAKTNFGMAVTKSNSAILHGGYDDPPGSLRAQLCYKGNQLYTQLQKELNFDLKRVGSHVVAIEDEETNYIYDLLKKAEKNGVKEVRIVEKLELLEMEKNINPKAKRSLFCEIAGIFDPWIVAIQAAKSVRINGGRTLTKKRLVEVEKKNGKFLLKFQDKSEYFADLVINAAGLYADDVAKLFGDEVPEIFPVKGEYFLLSKDYQYVNSTIFPVPTGISKGCLVLPTVDGGYLVGPNANRVMSKNDTATTREGLNEIREKGMRLVPNLNFRRHLVKTFAGLRPETEKKDFYIDVGKSGAIHVSGIRSPGLTAAPAIAKYVVEYLIQEKIGLKIYQRENYIAEMEKTPHLVHIDRDKWNKIIQEDPNAGEMICHCNKVTKKEIIDSINNGARTLDDIKFMTRASFGECQGGFCTAKILKILAEYTNRDPREINQNEDGTWIVNAKVRI</sequence>
<dbReference type="InterPro" id="IPR041854">
    <property type="entry name" value="BFD-like_2Fe2S-bd_dom_sf"/>
</dbReference>
<name>A0A1M4VPQ4_MARH1</name>
<reference evidence="3" key="1">
    <citation type="submission" date="2016-11" db="EMBL/GenBank/DDBJ databases">
        <authorList>
            <person name="Varghese N."/>
            <person name="Submissions S."/>
        </authorList>
    </citation>
    <scope>NUCLEOTIDE SEQUENCE [LARGE SCALE GENOMIC DNA]</scope>
    <source>
        <strain evidence="3">DSM 16785</strain>
    </source>
</reference>
<dbReference type="EMBL" id="FQUI01000012">
    <property type="protein sequence ID" value="SHE71091.1"/>
    <property type="molecule type" value="Genomic_DNA"/>
</dbReference>
<dbReference type="PANTHER" id="PTHR42720">
    <property type="entry name" value="GLYCEROL-3-PHOSPHATE DEHYDROGENASE"/>
    <property type="match status" value="1"/>
</dbReference>
<feature type="domain" description="FAD dependent oxidoreductase" evidence="1">
    <location>
        <begin position="5"/>
        <end position="352"/>
    </location>
</feature>
<dbReference type="SUPFAM" id="SSF54373">
    <property type="entry name" value="FAD-linked reductases, C-terminal domain"/>
    <property type="match status" value="1"/>
</dbReference>
<evidence type="ECO:0000313" key="3">
    <source>
        <dbReference type="EMBL" id="SHE71091.1"/>
    </source>
</evidence>
<dbReference type="CDD" id="cd19946">
    <property type="entry name" value="GlpA-like_Fer2_BFD-like"/>
    <property type="match status" value="1"/>
</dbReference>
<keyword evidence="4" id="KW-1185">Reference proteome</keyword>
<dbReference type="Gene3D" id="3.50.50.60">
    <property type="entry name" value="FAD/NAD(P)-binding domain"/>
    <property type="match status" value="1"/>
</dbReference>
<dbReference type="InterPro" id="IPR006076">
    <property type="entry name" value="FAD-dep_OxRdtase"/>
</dbReference>
<dbReference type="Pfam" id="PF01266">
    <property type="entry name" value="DAO"/>
    <property type="match status" value="1"/>
</dbReference>
<evidence type="ECO:0000259" key="1">
    <source>
        <dbReference type="Pfam" id="PF01266"/>
    </source>
</evidence>
<protein>
    <submittedName>
        <fullName evidence="3">Glycerol-3-phosphate dehydrogenase</fullName>
    </submittedName>
</protein>
<dbReference type="InterPro" id="IPR007419">
    <property type="entry name" value="BFD-like_2Fe2S-bd_dom"/>
</dbReference>
<dbReference type="STRING" id="1122195.SAMN02745164_00983"/>
<comment type="caution">
    <text evidence="3">The sequence shown here is derived from an EMBL/GenBank/DDBJ whole genome shotgun (WGS) entry which is preliminary data.</text>
</comment>
<dbReference type="Gene3D" id="1.10.10.1100">
    <property type="entry name" value="BFD-like [2Fe-2S]-binding domain"/>
    <property type="match status" value="1"/>
</dbReference>